<evidence type="ECO:0000256" key="4">
    <source>
        <dbReference type="ARBA" id="ARBA00022801"/>
    </source>
</evidence>
<dbReference type="SUPFAM" id="SSF53187">
    <property type="entry name" value="Zn-dependent exopeptidases"/>
    <property type="match status" value="1"/>
</dbReference>
<evidence type="ECO:0000256" key="7">
    <source>
        <dbReference type="PROSITE-ProRule" id="PRU01379"/>
    </source>
</evidence>
<evidence type="ECO:0000256" key="3">
    <source>
        <dbReference type="ARBA" id="ARBA00022670"/>
    </source>
</evidence>
<comment type="cofactor">
    <cofactor evidence="1">
        <name>Zn(2+)</name>
        <dbReference type="ChEBI" id="CHEBI:29105"/>
    </cofactor>
</comment>
<dbReference type="RefSeq" id="WP_206584671.1">
    <property type="nucleotide sequence ID" value="NZ_JAFKCU010000001.1"/>
</dbReference>
<keyword evidence="8" id="KW-0732">Signal</keyword>
<keyword evidence="5" id="KW-0862">Zinc</keyword>
<feature type="chain" id="PRO_5046582175" evidence="8">
    <location>
        <begin position="23"/>
        <end position="530"/>
    </location>
</feature>
<evidence type="ECO:0000259" key="9">
    <source>
        <dbReference type="PROSITE" id="PS52035"/>
    </source>
</evidence>
<feature type="signal peptide" evidence="8">
    <location>
        <begin position="1"/>
        <end position="22"/>
    </location>
</feature>
<dbReference type="Pfam" id="PF00246">
    <property type="entry name" value="Peptidase_M14"/>
    <property type="match status" value="1"/>
</dbReference>
<name>A0ABS3CAH4_9BACT</name>
<dbReference type="CDD" id="cd06905">
    <property type="entry name" value="M14-like"/>
    <property type="match status" value="1"/>
</dbReference>
<comment type="similarity">
    <text evidence="2 7">Belongs to the peptidase M14 family.</text>
</comment>
<dbReference type="PANTHER" id="PTHR11705">
    <property type="entry name" value="PROTEASE FAMILY M14 CARBOXYPEPTIDASE A,B"/>
    <property type="match status" value="1"/>
</dbReference>
<reference evidence="10 11" key="1">
    <citation type="submission" date="2021-03" db="EMBL/GenBank/DDBJ databases">
        <title>novel species isolated from a fishpond in China.</title>
        <authorList>
            <person name="Lu H."/>
            <person name="Cai Z."/>
        </authorList>
    </citation>
    <scope>NUCLEOTIDE SEQUENCE [LARGE SCALE GENOMIC DNA]</scope>
    <source>
        <strain evidence="10 11">YJ13C</strain>
    </source>
</reference>
<sequence length="530" mass="59042">MRKLLLTGLLMGSLGWSVSAFAQADYPTLAQVNQRLQKLGSGASAELKSLTKTEGGKDIWVLKVGTGALDEKPAIAVVGGVEGFHVLSVELALQFAEKLVADHSEALETTTFYVFPNMSPDAYEQYHAALKYERRGNAVAVDHDRDGTPGDNGYTDLDGNGMITWMRVEDPMGEYVISKKDERVMQKADRSKGEAGKYILLKESKDDDKDGKFAEDLKEGIAFNKSLTYKFPVFEPLAGDIPVSQKESRALLDYLFDQWNIFAFVTFSPANNLSTPLKYNAGDARKRIVTSILEKDQAINAMVSGVYNETISEKAYQQTNQGTDGDFFQWAYFHFGRLSFGTPGYWTPEFKGKTNPEENYLAWADSLGWNNVYTPWKEIQHPDFPGKKVEVGGINPFVMVNPPFEKVGEIAEEHTDFILKLAEMQPKLEMHNIKIESIGNGLTRISADLFNNSPIPTHSQMGERSRWLRKVRVDLNVPAERIISGNKIELIDVIGAYEKVELSWIVKGNGDVPVKAGASHVGFINANFKL</sequence>
<protein>
    <submittedName>
        <fullName evidence="10">Peptidase</fullName>
    </submittedName>
</protein>
<dbReference type="Proteomes" id="UP000664480">
    <property type="component" value="Unassembled WGS sequence"/>
</dbReference>
<evidence type="ECO:0000256" key="6">
    <source>
        <dbReference type="ARBA" id="ARBA00023049"/>
    </source>
</evidence>
<dbReference type="PANTHER" id="PTHR11705:SF143">
    <property type="entry name" value="SLL0236 PROTEIN"/>
    <property type="match status" value="1"/>
</dbReference>
<keyword evidence="11" id="KW-1185">Reference proteome</keyword>
<feature type="domain" description="Peptidase M14" evidence="9">
    <location>
        <begin position="25"/>
        <end position="370"/>
    </location>
</feature>
<keyword evidence="6" id="KW-0482">Metalloprotease</keyword>
<comment type="caution">
    <text evidence="10">The sequence shown here is derived from an EMBL/GenBank/DDBJ whole genome shotgun (WGS) entry which is preliminary data.</text>
</comment>
<proteinExistence type="inferred from homology"/>
<accession>A0ABS3CAH4</accession>
<evidence type="ECO:0000256" key="8">
    <source>
        <dbReference type="SAM" id="SignalP"/>
    </source>
</evidence>
<comment type="caution">
    <text evidence="7">Lacks conserved residue(s) required for the propagation of feature annotation.</text>
</comment>
<organism evidence="10 11">
    <name type="scientific">Algoriphagus pacificus</name>
    <dbReference type="NCBI Taxonomy" id="2811234"/>
    <lineage>
        <taxon>Bacteria</taxon>
        <taxon>Pseudomonadati</taxon>
        <taxon>Bacteroidota</taxon>
        <taxon>Cytophagia</taxon>
        <taxon>Cytophagales</taxon>
        <taxon>Cyclobacteriaceae</taxon>
        <taxon>Algoriphagus</taxon>
    </lineage>
</organism>
<keyword evidence="4" id="KW-0378">Hydrolase</keyword>
<dbReference type="PROSITE" id="PS52035">
    <property type="entry name" value="PEPTIDASE_M14"/>
    <property type="match status" value="1"/>
</dbReference>
<evidence type="ECO:0000256" key="2">
    <source>
        <dbReference type="ARBA" id="ARBA00005988"/>
    </source>
</evidence>
<gene>
    <name evidence="10" type="ORF">J0A69_01145</name>
</gene>
<keyword evidence="3" id="KW-0645">Protease</keyword>
<evidence type="ECO:0000256" key="5">
    <source>
        <dbReference type="ARBA" id="ARBA00022833"/>
    </source>
</evidence>
<evidence type="ECO:0000313" key="11">
    <source>
        <dbReference type="Proteomes" id="UP000664480"/>
    </source>
</evidence>
<dbReference type="InterPro" id="IPR000834">
    <property type="entry name" value="Peptidase_M14"/>
</dbReference>
<dbReference type="EMBL" id="JAFKCU010000001">
    <property type="protein sequence ID" value="MBN7814007.1"/>
    <property type="molecule type" value="Genomic_DNA"/>
</dbReference>
<dbReference type="Gene3D" id="3.40.630.10">
    <property type="entry name" value="Zn peptidases"/>
    <property type="match status" value="1"/>
</dbReference>
<evidence type="ECO:0000313" key="10">
    <source>
        <dbReference type="EMBL" id="MBN7814007.1"/>
    </source>
</evidence>
<evidence type="ECO:0000256" key="1">
    <source>
        <dbReference type="ARBA" id="ARBA00001947"/>
    </source>
</evidence>